<keyword evidence="3 4" id="KW-0687">Ribonucleoprotein</keyword>
<keyword evidence="4" id="KW-0694">RNA-binding</keyword>
<keyword evidence="2 4" id="KW-0689">Ribosomal protein</keyword>
<evidence type="ECO:0000256" key="4">
    <source>
        <dbReference type="HAMAP-Rule" id="MF_01369"/>
    </source>
</evidence>
<evidence type="ECO:0000256" key="3">
    <source>
        <dbReference type="ARBA" id="ARBA00023274"/>
    </source>
</evidence>
<evidence type="ECO:0000313" key="5">
    <source>
        <dbReference type="EMBL" id="BDD86134.1"/>
    </source>
</evidence>
<dbReference type="InterPro" id="IPR013025">
    <property type="entry name" value="Ribosomal_uL23-like"/>
</dbReference>
<reference evidence="5 6" key="1">
    <citation type="submission" date="2022-01" db="EMBL/GenBank/DDBJ databases">
        <title>Desulfofustis limnae sp. nov., a novel mesophilic sulfate-reducing bacterium isolated from marsh soil.</title>
        <authorList>
            <person name="Watanabe M."/>
            <person name="Takahashi A."/>
            <person name="Kojima H."/>
            <person name="Fukui M."/>
        </authorList>
    </citation>
    <scope>NUCLEOTIDE SEQUENCE [LARGE SCALE GENOMIC DNA]</scope>
    <source>
        <strain evidence="5 6">PPLL</strain>
    </source>
</reference>
<organism evidence="5 6">
    <name type="scientific">Desulfofustis limnaeus</name>
    <dbReference type="NCBI Taxonomy" id="2740163"/>
    <lineage>
        <taxon>Bacteria</taxon>
        <taxon>Pseudomonadati</taxon>
        <taxon>Thermodesulfobacteriota</taxon>
        <taxon>Desulfobulbia</taxon>
        <taxon>Desulfobulbales</taxon>
        <taxon>Desulfocapsaceae</taxon>
        <taxon>Desulfofustis</taxon>
    </lineage>
</organism>
<dbReference type="Gene3D" id="3.30.70.330">
    <property type="match status" value="1"/>
</dbReference>
<dbReference type="Proteomes" id="UP000830055">
    <property type="component" value="Chromosome"/>
</dbReference>
<protein>
    <recommendedName>
        <fullName evidence="4">Large ribosomal subunit protein uL23</fullName>
    </recommendedName>
</protein>
<dbReference type="RefSeq" id="WP_284153229.1">
    <property type="nucleotide sequence ID" value="NZ_AP025516.1"/>
</dbReference>
<evidence type="ECO:0000256" key="1">
    <source>
        <dbReference type="ARBA" id="ARBA00006700"/>
    </source>
</evidence>
<comment type="similarity">
    <text evidence="1 4">Belongs to the universal ribosomal protein uL23 family.</text>
</comment>
<evidence type="ECO:0000313" key="6">
    <source>
        <dbReference type="Proteomes" id="UP000830055"/>
    </source>
</evidence>
<name>A0ABN6LZP7_9BACT</name>
<keyword evidence="4" id="KW-0699">rRNA-binding</keyword>
<keyword evidence="6" id="KW-1185">Reference proteome</keyword>
<dbReference type="SUPFAM" id="SSF54189">
    <property type="entry name" value="Ribosomal proteins S24e, L23 and L15e"/>
    <property type="match status" value="1"/>
</dbReference>
<proteinExistence type="inferred from homology"/>
<dbReference type="PANTHER" id="PTHR11620">
    <property type="entry name" value="60S RIBOSOMAL PROTEIN L23A"/>
    <property type="match status" value="1"/>
</dbReference>
<comment type="function">
    <text evidence="4">One of the early assembly proteins it binds 23S rRNA. One of the proteins that surrounds the polypeptide exit tunnel on the outside of the ribosome. Forms the main docking site for trigger factor binding to the ribosome.</text>
</comment>
<gene>
    <name evidence="4 5" type="primary">rplW</name>
    <name evidence="5" type="ORF">DPPLL_04990</name>
</gene>
<comment type="subunit">
    <text evidence="4">Part of the 50S ribosomal subunit. Contacts protein L29, and trigger factor when it is bound to the ribosome.</text>
</comment>
<dbReference type="EMBL" id="AP025516">
    <property type="protein sequence ID" value="BDD86134.1"/>
    <property type="molecule type" value="Genomic_DNA"/>
</dbReference>
<dbReference type="NCBIfam" id="NF004366">
    <property type="entry name" value="PRK05738.3-2"/>
    <property type="match status" value="1"/>
</dbReference>
<dbReference type="NCBIfam" id="NF004359">
    <property type="entry name" value="PRK05738.1-3"/>
    <property type="match status" value="1"/>
</dbReference>
<sequence>MKNIYTILKGPCLTEKANLQQEFGNKVVFKVHPDANKIEIRKAVEAMFKVKVRDIKTVSMPGKQKRVGKYLGRTQDWKKAYVTLSEGEINFVDEL</sequence>
<dbReference type="NCBIfam" id="NF004363">
    <property type="entry name" value="PRK05738.2-4"/>
    <property type="match status" value="1"/>
</dbReference>
<dbReference type="InterPro" id="IPR012677">
    <property type="entry name" value="Nucleotide-bd_a/b_plait_sf"/>
</dbReference>
<accession>A0ABN6LZP7</accession>
<evidence type="ECO:0000256" key="2">
    <source>
        <dbReference type="ARBA" id="ARBA00022980"/>
    </source>
</evidence>
<dbReference type="GO" id="GO:0005840">
    <property type="term" value="C:ribosome"/>
    <property type="evidence" value="ECO:0007669"/>
    <property type="project" value="UniProtKB-KW"/>
</dbReference>
<dbReference type="Pfam" id="PF00276">
    <property type="entry name" value="Ribosomal_L23"/>
    <property type="match status" value="1"/>
</dbReference>
<dbReference type="HAMAP" id="MF_01369_B">
    <property type="entry name" value="Ribosomal_uL23_B"/>
    <property type="match status" value="1"/>
</dbReference>
<dbReference type="InterPro" id="IPR012678">
    <property type="entry name" value="Ribosomal_uL23/eL15/eS24_sf"/>
</dbReference>